<feature type="transmembrane region" description="Helical" evidence="1">
    <location>
        <begin position="45"/>
        <end position="63"/>
    </location>
</feature>
<gene>
    <name evidence="2" type="ORF">GS18_0218155</name>
</gene>
<name>A0A084GKP6_METID</name>
<organism evidence="2 3">
    <name type="scientific">Metabacillus indicus</name>
    <name type="common">Bacillus indicus</name>
    <dbReference type="NCBI Taxonomy" id="246786"/>
    <lineage>
        <taxon>Bacteria</taxon>
        <taxon>Bacillati</taxon>
        <taxon>Bacillota</taxon>
        <taxon>Bacilli</taxon>
        <taxon>Bacillales</taxon>
        <taxon>Bacillaceae</taxon>
        <taxon>Metabacillus</taxon>
    </lineage>
</organism>
<keyword evidence="1" id="KW-0472">Membrane</keyword>
<evidence type="ECO:0000313" key="3">
    <source>
        <dbReference type="Proteomes" id="UP000028549"/>
    </source>
</evidence>
<evidence type="ECO:0000256" key="1">
    <source>
        <dbReference type="SAM" id="Phobius"/>
    </source>
</evidence>
<comment type="caution">
    <text evidence="2">The sequence shown here is derived from an EMBL/GenBank/DDBJ whole genome shotgun (WGS) entry which is preliminary data.</text>
</comment>
<dbReference type="AlphaFoldDB" id="A0A084GKP6"/>
<reference evidence="2 3" key="1">
    <citation type="journal article" date="2005" name="Int. J. Syst. Evol. Microbiol.">
        <title>Bacillus cibi sp. nov., isolated from jeotgal, a traditional Korean fermented seafood.</title>
        <authorList>
            <person name="Yoon J.H."/>
            <person name="Lee C.H."/>
            <person name="Oh T.K."/>
        </authorList>
    </citation>
    <scope>NUCLEOTIDE SEQUENCE [LARGE SCALE GENOMIC DNA]</scope>
    <source>
        <strain evidence="2 3">DSM 16189</strain>
    </source>
</reference>
<feature type="transmembrane region" description="Helical" evidence="1">
    <location>
        <begin position="7"/>
        <end position="25"/>
    </location>
</feature>
<dbReference type="EMBL" id="JNVC02000015">
    <property type="protein sequence ID" value="KEZ47908.1"/>
    <property type="molecule type" value="Genomic_DNA"/>
</dbReference>
<accession>A0A084GKP6</accession>
<sequence>MRSIASALIVYFSLVGILYACGYIFDITWLQWQKTVYDQAGGVKTVTGSVIPFFLCAPVYYFFSGKDSGSESALK</sequence>
<dbReference type="RefSeq" id="WP_029566675.1">
    <property type="nucleotide sequence ID" value="NZ_CANLZQ010000007.1"/>
</dbReference>
<dbReference type="OrthoDB" id="9940766at2"/>
<proteinExistence type="predicted"/>
<keyword evidence="1" id="KW-1133">Transmembrane helix</keyword>
<keyword evidence="1" id="KW-0812">Transmembrane</keyword>
<keyword evidence="3" id="KW-1185">Reference proteome</keyword>
<dbReference type="PROSITE" id="PS51257">
    <property type="entry name" value="PROKAR_LIPOPROTEIN"/>
    <property type="match status" value="1"/>
</dbReference>
<dbReference type="Proteomes" id="UP000028549">
    <property type="component" value="Unassembled WGS sequence"/>
</dbReference>
<protein>
    <submittedName>
        <fullName evidence="2">Uncharacterized protein</fullName>
    </submittedName>
</protein>
<evidence type="ECO:0000313" key="2">
    <source>
        <dbReference type="EMBL" id="KEZ47908.1"/>
    </source>
</evidence>